<proteinExistence type="predicted"/>
<dbReference type="RefSeq" id="WP_191284935.1">
    <property type="nucleotide sequence ID" value="NZ_BNCH01000001.1"/>
</dbReference>
<organism evidence="1 2">
    <name type="scientific">Aliiroseovarius zhejiangensis</name>
    <dbReference type="NCBI Taxonomy" id="1632025"/>
    <lineage>
        <taxon>Bacteria</taxon>
        <taxon>Pseudomonadati</taxon>
        <taxon>Pseudomonadota</taxon>
        <taxon>Alphaproteobacteria</taxon>
        <taxon>Rhodobacterales</taxon>
        <taxon>Paracoccaceae</taxon>
        <taxon>Aliiroseovarius</taxon>
    </lineage>
</organism>
<name>A0ABQ3IQF9_9RHOB</name>
<protein>
    <submittedName>
        <fullName evidence="1">Uncharacterized protein</fullName>
    </submittedName>
</protein>
<evidence type="ECO:0000313" key="1">
    <source>
        <dbReference type="EMBL" id="GHE88248.1"/>
    </source>
</evidence>
<accession>A0ABQ3IQF9</accession>
<evidence type="ECO:0000313" key="2">
    <source>
        <dbReference type="Proteomes" id="UP000609802"/>
    </source>
</evidence>
<gene>
    <name evidence="1" type="ORF">GCM10016455_05480</name>
</gene>
<comment type="caution">
    <text evidence="1">The sequence shown here is derived from an EMBL/GenBank/DDBJ whole genome shotgun (WGS) entry which is preliminary data.</text>
</comment>
<sequence>MKYAAPVSPDGIAFYDDAVHIQIPEGAVEITDSAWRLHLEGAVVLSFDNGNLISSVPASGPMFADYSEALNAMNQWIEGFMASQAGGAPLHEQMTWAEKDAAARAYLQSAATAEQQALLQGEADLTGETLTELAQEIVTNAARFQAIAVRASGLRRKTTDLLKAVTDPHDYEGILLTAKAQAETLLASLDQT</sequence>
<reference evidence="2" key="1">
    <citation type="journal article" date="2019" name="Int. J. Syst. Evol. Microbiol.">
        <title>The Global Catalogue of Microorganisms (GCM) 10K type strain sequencing project: providing services to taxonomists for standard genome sequencing and annotation.</title>
        <authorList>
            <consortium name="The Broad Institute Genomics Platform"/>
            <consortium name="The Broad Institute Genome Sequencing Center for Infectious Disease"/>
            <person name="Wu L."/>
            <person name="Ma J."/>
        </authorList>
    </citation>
    <scope>NUCLEOTIDE SEQUENCE [LARGE SCALE GENOMIC DNA]</scope>
    <source>
        <strain evidence="2">KCTC 42443</strain>
    </source>
</reference>
<keyword evidence="2" id="KW-1185">Reference proteome</keyword>
<dbReference type="EMBL" id="BNCH01000001">
    <property type="protein sequence ID" value="GHE88248.1"/>
    <property type="molecule type" value="Genomic_DNA"/>
</dbReference>
<dbReference type="Proteomes" id="UP000609802">
    <property type="component" value="Unassembled WGS sequence"/>
</dbReference>